<dbReference type="PANTHER" id="PTHR30146:SF155">
    <property type="entry name" value="ALANINE RACEMASE"/>
    <property type="match status" value="1"/>
</dbReference>
<dbReference type="EMBL" id="QVIG01000001">
    <property type="protein sequence ID" value="RGD56421.1"/>
    <property type="molecule type" value="Genomic_DNA"/>
</dbReference>
<evidence type="ECO:0000256" key="2">
    <source>
        <dbReference type="ARBA" id="ARBA00023125"/>
    </source>
</evidence>
<gene>
    <name evidence="5" type="ORF">DR950_00225</name>
</gene>
<organism evidence="5 6">
    <name type="scientific">Kitasatospora xanthocidica</name>
    <dbReference type="NCBI Taxonomy" id="83382"/>
    <lineage>
        <taxon>Bacteria</taxon>
        <taxon>Bacillati</taxon>
        <taxon>Actinomycetota</taxon>
        <taxon>Actinomycetes</taxon>
        <taxon>Kitasatosporales</taxon>
        <taxon>Streptomycetaceae</taxon>
        <taxon>Kitasatospora</taxon>
    </lineage>
</organism>
<evidence type="ECO:0000256" key="1">
    <source>
        <dbReference type="ARBA" id="ARBA00023015"/>
    </source>
</evidence>
<proteinExistence type="predicted"/>
<dbReference type="InterPro" id="IPR036390">
    <property type="entry name" value="WH_DNA-bd_sf"/>
</dbReference>
<dbReference type="Proteomes" id="UP000263377">
    <property type="component" value="Unassembled WGS sequence"/>
</dbReference>
<accession>A0A372ZL13</accession>
<dbReference type="SUPFAM" id="SSF46785">
    <property type="entry name" value="Winged helix' DNA-binding domain"/>
    <property type="match status" value="1"/>
</dbReference>
<dbReference type="Pfam" id="PF08220">
    <property type="entry name" value="HTH_DeoR"/>
    <property type="match status" value="1"/>
</dbReference>
<evidence type="ECO:0000259" key="4">
    <source>
        <dbReference type="PROSITE" id="PS51000"/>
    </source>
</evidence>
<dbReference type="GO" id="GO:0000976">
    <property type="term" value="F:transcription cis-regulatory region binding"/>
    <property type="evidence" value="ECO:0007669"/>
    <property type="project" value="TreeGrafter"/>
</dbReference>
<protein>
    <submittedName>
        <fullName evidence="5">DeoR family transcriptional regulator</fullName>
    </submittedName>
</protein>
<reference evidence="5 6" key="1">
    <citation type="submission" date="2018-08" db="EMBL/GenBank/DDBJ databases">
        <title>Diversity &amp; Physiological Properties of Lignin-Decomposing Actinobacteria from Soil.</title>
        <authorList>
            <person name="Roh S.G."/>
            <person name="Kim S.B."/>
        </authorList>
    </citation>
    <scope>NUCLEOTIDE SEQUENCE [LARGE SCALE GENOMIC DNA]</scope>
    <source>
        <strain evidence="5 6">MMS17-GH009</strain>
    </source>
</reference>
<dbReference type="SMART" id="SM00420">
    <property type="entry name" value="HTH_DEOR"/>
    <property type="match status" value="1"/>
</dbReference>
<dbReference type="CDD" id="cd06267">
    <property type="entry name" value="PBP1_LacI_sugar_binding-like"/>
    <property type="match status" value="1"/>
</dbReference>
<dbReference type="PANTHER" id="PTHR30146">
    <property type="entry name" value="LACI-RELATED TRANSCRIPTIONAL REPRESSOR"/>
    <property type="match status" value="1"/>
</dbReference>
<dbReference type="PRINTS" id="PR00037">
    <property type="entry name" value="HTHLACR"/>
</dbReference>
<dbReference type="InterPro" id="IPR028082">
    <property type="entry name" value="Peripla_BP_I"/>
</dbReference>
<dbReference type="InterPro" id="IPR046335">
    <property type="entry name" value="LacI/GalR-like_sensor"/>
</dbReference>
<evidence type="ECO:0000313" key="5">
    <source>
        <dbReference type="EMBL" id="RGD56421.1"/>
    </source>
</evidence>
<evidence type="ECO:0000256" key="3">
    <source>
        <dbReference type="ARBA" id="ARBA00023163"/>
    </source>
</evidence>
<dbReference type="InterPro" id="IPR001034">
    <property type="entry name" value="DeoR_HTH"/>
</dbReference>
<keyword evidence="2" id="KW-0238">DNA-binding</keyword>
<dbReference type="AlphaFoldDB" id="A0A372ZL13"/>
<dbReference type="GO" id="GO:0003700">
    <property type="term" value="F:DNA-binding transcription factor activity"/>
    <property type="evidence" value="ECO:0007669"/>
    <property type="project" value="InterPro"/>
</dbReference>
<dbReference type="PROSITE" id="PS51000">
    <property type="entry name" value="HTH_DEOR_2"/>
    <property type="match status" value="1"/>
</dbReference>
<evidence type="ECO:0000313" key="6">
    <source>
        <dbReference type="Proteomes" id="UP000263377"/>
    </source>
</evidence>
<keyword evidence="6" id="KW-1185">Reference proteome</keyword>
<keyword evidence="3" id="KW-0804">Transcription</keyword>
<keyword evidence="1" id="KW-0805">Transcription regulation</keyword>
<name>A0A372ZL13_9ACTN</name>
<dbReference type="Pfam" id="PF13377">
    <property type="entry name" value="Peripla_BP_3"/>
    <property type="match status" value="1"/>
</dbReference>
<comment type="caution">
    <text evidence="5">The sequence shown here is derived from an EMBL/GenBank/DDBJ whole genome shotgun (WGS) entry which is preliminary data.</text>
</comment>
<dbReference type="RefSeq" id="WP_117484827.1">
    <property type="nucleotide sequence ID" value="NZ_QVIG01000001.1"/>
</dbReference>
<feature type="domain" description="HTH deoR-type" evidence="4">
    <location>
        <begin position="6"/>
        <end position="61"/>
    </location>
</feature>
<dbReference type="SUPFAM" id="SSF53822">
    <property type="entry name" value="Periplasmic binding protein-like I"/>
    <property type="match status" value="1"/>
</dbReference>
<sequence>MAISGEERRRLIVSAVGELGGRVRLTELADRLGIPAVTVRRDVAALADAGRLSRSHGFVSLERPDDGAGPPLAPGPGQGRALGLLVPSVGSYFDEVIAGARAAAAAAGARLVLGIAPYGAGGDRLQAERLLESGAEGLLLAPGLVPGRTAEDYAWLDALPVPAVLVERRSPTPDGPGAGLDTVASDHRHGVLSALRHLAGLGHGSVLLAARGDSWTAAEVRAGYREGTRLLGLPDLPALDMLGPGNLPADPEPLVARIAEAARSGTRALLVHNDQDALRLAPLLRAHGLAVPADVALVAYDDVFAALAAPPLTAVAPPKHAVGAAAVDLLLRRLAAGAELPVHRTALLPVLRVRASCGAERTAPRTGTATLG</sequence>
<dbReference type="Gene3D" id="3.40.50.2300">
    <property type="match status" value="2"/>
</dbReference>